<dbReference type="Proteomes" id="UP000622797">
    <property type="component" value="Unassembled WGS sequence"/>
</dbReference>
<name>A0A8H4U068_9HYPO</name>
<organism evidence="7 8">
    <name type="scientific">Fusarium sarcochroum</name>
    <dbReference type="NCBI Taxonomy" id="1208366"/>
    <lineage>
        <taxon>Eukaryota</taxon>
        <taxon>Fungi</taxon>
        <taxon>Dikarya</taxon>
        <taxon>Ascomycota</taxon>
        <taxon>Pezizomycotina</taxon>
        <taxon>Sordariomycetes</taxon>
        <taxon>Hypocreomycetidae</taxon>
        <taxon>Hypocreales</taxon>
        <taxon>Nectriaceae</taxon>
        <taxon>Fusarium</taxon>
        <taxon>Fusarium lateritium species complex</taxon>
    </lineage>
</organism>
<dbReference type="AlphaFoldDB" id="A0A8H4U068"/>
<reference evidence="7" key="2">
    <citation type="submission" date="2020-05" db="EMBL/GenBank/DDBJ databases">
        <authorList>
            <person name="Kim H.-S."/>
            <person name="Proctor R.H."/>
            <person name="Brown D.W."/>
        </authorList>
    </citation>
    <scope>NUCLEOTIDE SEQUENCE</scope>
    <source>
        <strain evidence="7">NRRL 20472</strain>
    </source>
</reference>
<comment type="caution">
    <text evidence="7">The sequence shown here is derived from an EMBL/GenBank/DDBJ whole genome shotgun (WGS) entry which is preliminary data.</text>
</comment>
<dbReference type="SMART" id="SM00355">
    <property type="entry name" value="ZnF_C2H2"/>
    <property type="match status" value="2"/>
</dbReference>
<dbReference type="InterPro" id="IPR036236">
    <property type="entry name" value="Znf_C2H2_sf"/>
</dbReference>
<feature type="region of interest" description="Disordered" evidence="5">
    <location>
        <begin position="183"/>
        <end position="209"/>
    </location>
</feature>
<proteinExistence type="predicted"/>
<evidence type="ECO:0000313" key="8">
    <source>
        <dbReference type="Proteomes" id="UP000622797"/>
    </source>
</evidence>
<keyword evidence="3" id="KW-0862">Zinc</keyword>
<evidence type="ECO:0000256" key="4">
    <source>
        <dbReference type="PROSITE-ProRule" id="PRU00042"/>
    </source>
</evidence>
<dbReference type="PANTHER" id="PTHR23235">
    <property type="entry name" value="KRUEPPEL-LIKE TRANSCRIPTION FACTOR"/>
    <property type="match status" value="1"/>
</dbReference>
<feature type="compositionally biased region" description="Basic residues" evidence="5">
    <location>
        <begin position="296"/>
        <end position="312"/>
    </location>
</feature>
<dbReference type="OrthoDB" id="5095988at2759"/>
<evidence type="ECO:0000256" key="1">
    <source>
        <dbReference type="ARBA" id="ARBA00022723"/>
    </source>
</evidence>
<sequence>MDVTLNLSDPLGEYLQHVNDSGPDVFSQFELPEVNPTTHFPNTYSLLETESDAKTFHGAPRQPSIDRESCETSMRLSLTRSCPMAPLTLPNSSVVPGDASFETTFTMERYTEIPSDFVDTEDTSGWNSTKDWLLFELFEPQILSLAGSKGLDQRCWPLADSSQEPRSSTYAGTQKTLVAYQEVGKRKRTRKAPRHKLHSKSGHSKPVIVRNASSKCDYPGCSKAFQRSEHLKRHKKTFHGEGPNRFSCEFCGKDQFNRSDNLNCHRKLHARPNSHKRGVEFIPAAVPVIEQEERSKKRRAPPKFKASRRHGK</sequence>
<evidence type="ECO:0000256" key="5">
    <source>
        <dbReference type="SAM" id="MobiDB-lite"/>
    </source>
</evidence>
<evidence type="ECO:0000256" key="3">
    <source>
        <dbReference type="ARBA" id="ARBA00022833"/>
    </source>
</evidence>
<protein>
    <recommendedName>
        <fullName evidence="6">C2H2-type domain-containing protein</fullName>
    </recommendedName>
</protein>
<dbReference type="PROSITE" id="PS00028">
    <property type="entry name" value="ZINC_FINGER_C2H2_1"/>
    <property type="match status" value="1"/>
</dbReference>
<keyword evidence="8" id="KW-1185">Reference proteome</keyword>
<evidence type="ECO:0000313" key="7">
    <source>
        <dbReference type="EMBL" id="KAF4967118.1"/>
    </source>
</evidence>
<dbReference type="GO" id="GO:0000981">
    <property type="term" value="F:DNA-binding transcription factor activity, RNA polymerase II-specific"/>
    <property type="evidence" value="ECO:0007669"/>
    <property type="project" value="TreeGrafter"/>
</dbReference>
<reference evidence="7" key="1">
    <citation type="journal article" date="2020" name="BMC Genomics">
        <title>Correction to: Identification and distribution of gene clusters required for synthesis of sphingolipid metabolism inhibitors in diverse species of the filamentous fungus Fusarium.</title>
        <authorList>
            <person name="Kim H.S."/>
            <person name="Lohmar J.M."/>
            <person name="Busman M."/>
            <person name="Brown D.W."/>
            <person name="Naumann T.A."/>
            <person name="Divon H.H."/>
            <person name="Lysoe E."/>
            <person name="Uhlig S."/>
            <person name="Proctor R.H."/>
        </authorList>
    </citation>
    <scope>NUCLEOTIDE SEQUENCE</scope>
    <source>
        <strain evidence="7">NRRL 20472</strain>
    </source>
</reference>
<dbReference type="Gene3D" id="3.30.160.60">
    <property type="entry name" value="Classic Zinc Finger"/>
    <property type="match status" value="2"/>
</dbReference>
<dbReference type="SUPFAM" id="SSF57667">
    <property type="entry name" value="beta-beta-alpha zinc fingers"/>
    <property type="match status" value="1"/>
</dbReference>
<dbReference type="GO" id="GO:0008270">
    <property type="term" value="F:zinc ion binding"/>
    <property type="evidence" value="ECO:0007669"/>
    <property type="project" value="UniProtKB-KW"/>
</dbReference>
<dbReference type="InterPro" id="IPR013087">
    <property type="entry name" value="Znf_C2H2_type"/>
</dbReference>
<evidence type="ECO:0000256" key="2">
    <source>
        <dbReference type="ARBA" id="ARBA00022771"/>
    </source>
</evidence>
<dbReference type="EMBL" id="JABEXW010000253">
    <property type="protein sequence ID" value="KAF4967118.1"/>
    <property type="molecule type" value="Genomic_DNA"/>
</dbReference>
<feature type="domain" description="C2H2-type" evidence="6">
    <location>
        <begin position="214"/>
        <end position="243"/>
    </location>
</feature>
<gene>
    <name evidence="7" type="ORF">FSARC_5279</name>
</gene>
<feature type="compositionally biased region" description="Basic residues" evidence="5">
    <location>
        <begin position="185"/>
        <end position="203"/>
    </location>
</feature>
<dbReference type="PROSITE" id="PS50157">
    <property type="entry name" value="ZINC_FINGER_C2H2_2"/>
    <property type="match status" value="1"/>
</dbReference>
<keyword evidence="1" id="KW-0479">Metal-binding</keyword>
<evidence type="ECO:0000259" key="6">
    <source>
        <dbReference type="PROSITE" id="PS50157"/>
    </source>
</evidence>
<dbReference type="GO" id="GO:0000978">
    <property type="term" value="F:RNA polymerase II cis-regulatory region sequence-specific DNA binding"/>
    <property type="evidence" value="ECO:0007669"/>
    <property type="project" value="TreeGrafter"/>
</dbReference>
<feature type="region of interest" description="Disordered" evidence="5">
    <location>
        <begin position="289"/>
        <end position="312"/>
    </location>
</feature>
<accession>A0A8H4U068</accession>
<dbReference type="PANTHER" id="PTHR23235:SF120">
    <property type="entry name" value="KRUPPEL-LIKE FACTOR 15"/>
    <property type="match status" value="1"/>
</dbReference>
<keyword evidence="2 4" id="KW-0863">Zinc-finger</keyword>